<comment type="caution">
    <text evidence="1">The sequence shown here is derived from an EMBL/GenBank/DDBJ whole genome shotgun (WGS) entry which is preliminary data.</text>
</comment>
<dbReference type="EMBL" id="JBBKAR010000026">
    <property type="protein sequence ID" value="MEJ8303909.1"/>
    <property type="molecule type" value="Genomic_DNA"/>
</dbReference>
<gene>
    <name evidence="1" type="ORF">WKI47_08330</name>
</gene>
<protein>
    <submittedName>
        <fullName evidence="1">Uncharacterized protein</fullName>
    </submittedName>
</protein>
<accession>A0ACC6PBM7</accession>
<reference evidence="1" key="1">
    <citation type="submission" date="2024-03" db="EMBL/GenBank/DDBJ databases">
        <title>Whole genome sequecning of epiphytes from Marcgravia umbellata leaves.</title>
        <authorList>
            <person name="Kumar G."/>
            <person name="Savka M.A."/>
        </authorList>
    </citation>
    <scope>NUCLEOTIDE SEQUENCE</scope>
    <source>
        <strain evidence="1">RIT_BL5</strain>
    </source>
</reference>
<dbReference type="Proteomes" id="UP001380953">
    <property type="component" value="Unassembled WGS sequence"/>
</dbReference>
<evidence type="ECO:0000313" key="2">
    <source>
        <dbReference type="Proteomes" id="UP001380953"/>
    </source>
</evidence>
<evidence type="ECO:0000313" key="1">
    <source>
        <dbReference type="EMBL" id="MEJ8303909.1"/>
    </source>
</evidence>
<name>A0ACC6PBM7_9BACL</name>
<keyword evidence="2" id="KW-1185">Reference proteome</keyword>
<sequence length="108" mass="12348">MFEPTLQHANELFQKHGVREEIVRVRPLSGTTTGLVLKLETRQKNEYILKFDHPPSIRSVNRLLRLYQSSALLPQVLLTANDDSYLVYAFIEGTTHFNCGRKKTGCTS</sequence>
<proteinExistence type="predicted"/>
<organism evidence="1 2">
    <name type="scientific">Saccharibacillus sacchari</name>
    <dbReference type="NCBI Taxonomy" id="456493"/>
    <lineage>
        <taxon>Bacteria</taxon>
        <taxon>Bacillati</taxon>
        <taxon>Bacillota</taxon>
        <taxon>Bacilli</taxon>
        <taxon>Bacillales</taxon>
        <taxon>Paenibacillaceae</taxon>
        <taxon>Saccharibacillus</taxon>
    </lineage>
</organism>